<dbReference type="InterPro" id="IPR015813">
    <property type="entry name" value="Pyrv/PenolPyrv_kinase-like_dom"/>
</dbReference>
<dbReference type="GO" id="GO:0008964">
    <property type="term" value="F:phosphoenolpyruvate carboxylase activity"/>
    <property type="evidence" value="ECO:0007669"/>
    <property type="project" value="UniProtKB-UniRule"/>
</dbReference>
<dbReference type="GO" id="GO:0000287">
    <property type="term" value="F:magnesium ion binding"/>
    <property type="evidence" value="ECO:0007669"/>
    <property type="project" value="UniProtKB-UniRule"/>
</dbReference>
<dbReference type="Pfam" id="PF14010">
    <property type="entry name" value="PEPcase_2"/>
    <property type="match status" value="1"/>
</dbReference>
<comment type="catalytic activity">
    <reaction evidence="4">
        <text>oxaloacetate + phosphate = phosphoenolpyruvate + hydrogencarbonate</text>
        <dbReference type="Rhea" id="RHEA:28370"/>
        <dbReference type="ChEBI" id="CHEBI:16452"/>
        <dbReference type="ChEBI" id="CHEBI:17544"/>
        <dbReference type="ChEBI" id="CHEBI:43474"/>
        <dbReference type="ChEBI" id="CHEBI:58702"/>
        <dbReference type="EC" id="4.1.1.31"/>
    </reaction>
</comment>
<keyword evidence="1 4" id="KW-0460">Magnesium</keyword>
<evidence type="ECO:0000313" key="9">
    <source>
        <dbReference type="Proteomes" id="UP000065473"/>
    </source>
</evidence>
<dbReference type="STRING" id="1435377.SUSAZ_00275"/>
<comment type="subunit">
    <text evidence="4">Homotetramer.</text>
</comment>
<dbReference type="NCBIfam" id="TIGR02751">
    <property type="entry name" value="PEPCase_arch"/>
    <property type="match status" value="1"/>
</dbReference>
<dbReference type="SMR" id="A0A0U3FGE5"/>
<comment type="similarity">
    <text evidence="4">Belongs to the PEPCase type 2 family.</text>
</comment>
<dbReference type="SUPFAM" id="SSF51621">
    <property type="entry name" value="Phosphoenolpyruvate/pyruvate domain"/>
    <property type="match status" value="1"/>
</dbReference>
<evidence type="ECO:0000256" key="3">
    <source>
        <dbReference type="ARBA" id="ARBA00023300"/>
    </source>
</evidence>
<keyword evidence="2 4" id="KW-0456">Lyase</keyword>
<dbReference type="EMBL" id="CP013695">
    <property type="protein sequence ID" value="ALU32266.1"/>
    <property type="molecule type" value="Genomic_DNA"/>
</dbReference>
<dbReference type="PIRSF" id="PIRSF006677">
    <property type="entry name" value="UCP006677"/>
    <property type="match status" value="1"/>
</dbReference>
<evidence type="ECO:0000256" key="4">
    <source>
        <dbReference type="HAMAP-Rule" id="MF_01904"/>
    </source>
</evidence>
<dbReference type="InterPro" id="IPR007566">
    <property type="entry name" value="PEP_COase_arc-type"/>
</dbReference>
<name>A0A0U3FGE5_9CREN</name>
<dbReference type="AlphaFoldDB" id="A0A0U3FGE5"/>
<dbReference type="GO" id="GO:0006107">
    <property type="term" value="P:oxaloacetate metabolic process"/>
    <property type="evidence" value="ECO:0007669"/>
    <property type="project" value="UniProtKB-UniRule"/>
</dbReference>
<dbReference type="GeneID" id="14550590"/>
<evidence type="ECO:0000313" key="6">
    <source>
        <dbReference type="EMBL" id="ALU29536.1"/>
    </source>
</evidence>
<keyword evidence="7" id="KW-0670">Pyruvate</keyword>
<organism evidence="7 8">
    <name type="scientific">Sulfolobus acidocaldarius</name>
    <dbReference type="NCBI Taxonomy" id="2285"/>
    <lineage>
        <taxon>Archaea</taxon>
        <taxon>Thermoproteota</taxon>
        <taxon>Thermoprotei</taxon>
        <taxon>Sulfolobales</taxon>
        <taxon>Sulfolobaceae</taxon>
        <taxon>Sulfolobus</taxon>
    </lineage>
</organism>
<dbReference type="PaxDb" id="1435377-SUSAZ_00275"/>
<comment type="cofactor">
    <cofactor evidence="4">
        <name>Mg(2+)</name>
        <dbReference type="ChEBI" id="CHEBI:18420"/>
    </cofactor>
</comment>
<gene>
    <name evidence="4" type="primary">ppcA</name>
    <name evidence="6" type="ORF">ATY89_05975</name>
    <name evidence="7" type="ORF">ATZ20_09000</name>
</gene>
<keyword evidence="3 4" id="KW-0120">Carbon dioxide fixation</keyword>
<dbReference type="HAMAP" id="MF_01904">
    <property type="entry name" value="PEPcase_type2"/>
    <property type="match status" value="1"/>
</dbReference>
<evidence type="ECO:0000256" key="5">
    <source>
        <dbReference type="NCBIfam" id="TIGR02751"/>
    </source>
</evidence>
<proteinExistence type="inferred from homology"/>
<dbReference type="RefSeq" id="WP_015385346.1">
    <property type="nucleotide sequence ID" value="NZ_BHWZ01000001.1"/>
</dbReference>
<evidence type="ECO:0000313" key="8">
    <source>
        <dbReference type="Proteomes" id="UP000060043"/>
    </source>
</evidence>
<dbReference type="Proteomes" id="UP000060043">
    <property type="component" value="Chromosome"/>
</dbReference>
<dbReference type="Proteomes" id="UP000065473">
    <property type="component" value="Chromosome"/>
</dbReference>
<comment type="function">
    <text evidence="4">Catalyzes the irreversible beta-carboxylation of phosphoenolpyruvate (PEP) to form oxaloacetate (OAA), a four-carbon dicarboxylic acid source for the tricarboxylic acid cycle.</text>
</comment>
<reference evidence="8 9" key="1">
    <citation type="submission" date="2015-12" db="EMBL/GenBank/DDBJ databases">
        <title>A stable core within a dynamic pangenome in Sulfolobus acidocaldarius.</title>
        <authorList>
            <person name="Anderson R."/>
            <person name="Kouris A."/>
            <person name="Seward C."/>
            <person name="Campbell K."/>
            <person name="Whitaker R."/>
        </authorList>
    </citation>
    <scope>NUCLEOTIDE SEQUENCE [LARGE SCALE GENOMIC DNA]</scope>
    <source>
        <strain evidence="6 9">GG12-C01-09</strain>
        <strain evidence="7 8">NG05B_CO5_07</strain>
    </source>
</reference>
<evidence type="ECO:0000256" key="2">
    <source>
        <dbReference type="ARBA" id="ARBA00023239"/>
    </source>
</evidence>
<evidence type="ECO:0000313" key="7">
    <source>
        <dbReference type="EMBL" id="ALU32266.1"/>
    </source>
</evidence>
<protein>
    <recommendedName>
        <fullName evidence="4 5">Phosphoenolpyruvate carboxylase</fullName>
        <shortName evidence="4">PEPC</shortName>
        <shortName evidence="4">PEPCase</shortName>
        <ecNumber evidence="4 5">4.1.1.31</ecNumber>
    </recommendedName>
</protein>
<dbReference type="OrthoDB" id="85849at2157"/>
<dbReference type="GeneID" id="78440414"/>
<sequence length="511" mass="58355">MRKIPRTMSTQHPDNAKVPEWNQGEAISGENEIIEAYLAFSRYGVEEVMWDAEGKDVDTHVVRKLLSQYPEFFRHRILGKDIFLTYRVPNPKIEGAERKVFAETLNTIPITYDLAEKFYGENPNPPVFEVILPFTTSYEELIAVIKFYEKVIVNSDNTKLVDDTYVKDIIGETNPKKIEVIPLIEDRDSMLRIDTIVGKYIEIERPPYLRVFLARSDPAMNYGLLSAVLSVKYALSRLSKMEKIYGVKIFPLLGVGSLPFRGHFSPYNVENTLNEYRGIYTFTVQSAFKYDYEDDLVISAIKKVNGTNVTEKIELSEEDEEIISNVTRKYTQGYQNKIEALADVINKVALLLPRRRARKLHIGLFGYSRSTGKVTLPRAISFVGSLYTIGIPPEIIGLSSLSKMTDQELNAIFNNYKYLKNDLQFAARFVNFEALQLLKDIWNIDAEVVKAIKEDIDYAENSLGIRIGESDYMSKKHVLLSTLALLSIKEGKLDEAKTYIKEMAIVRRAIG</sequence>
<dbReference type="EMBL" id="CP013694">
    <property type="protein sequence ID" value="ALU29536.1"/>
    <property type="molecule type" value="Genomic_DNA"/>
</dbReference>
<dbReference type="EC" id="4.1.1.31" evidence="4 5"/>
<dbReference type="GO" id="GO:0015977">
    <property type="term" value="P:carbon fixation"/>
    <property type="evidence" value="ECO:0007669"/>
    <property type="project" value="UniProtKB-UniRule"/>
</dbReference>
<dbReference type="GO" id="GO:0006099">
    <property type="term" value="P:tricarboxylic acid cycle"/>
    <property type="evidence" value="ECO:0007669"/>
    <property type="project" value="InterPro"/>
</dbReference>
<evidence type="ECO:0000256" key="1">
    <source>
        <dbReference type="ARBA" id="ARBA00022842"/>
    </source>
</evidence>
<accession>A0A0U3FGE5</accession>